<sequence>MMQFHRKEQPLKSVRSPSAYTPLMAVRSAGLILAQAMMFSVLLFCPAHAERPDGHGGGRHGEAGGPRGADGPRGFDGPRGSDGPKGSEGRNFSHGPDERGAHDQHQGRGKRGFRSHWNEEGFFDNDRSDLDHQRALAGVKSGRYRSLKQIIRMVGIAPSSRIVGMDLRSRDGIDVYSIVVRDAAGHVERMTVKAETGERID</sequence>
<dbReference type="EMBL" id="SSOA01000007">
    <property type="protein sequence ID" value="THF48918.1"/>
    <property type="molecule type" value="Genomic_DNA"/>
</dbReference>
<name>A0A4S3ZTH8_9HYPH</name>
<gene>
    <name evidence="2" type="ORF">E6C51_13625</name>
</gene>
<dbReference type="AlphaFoldDB" id="A0A4S3ZTH8"/>
<feature type="compositionally biased region" description="Basic and acidic residues" evidence="1">
    <location>
        <begin position="53"/>
        <end position="62"/>
    </location>
</feature>
<protein>
    <recommendedName>
        <fullName evidence="4">PepSY domain-containing protein</fullName>
    </recommendedName>
</protein>
<evidence type="ECO:0000313" key="2">
    <source>
        <dbReference type="EMBL" id="THF48918.1"/>
    </source>
</evidence>
<evidence type="ECO:0000256" key="1">
    <source>
        <dbReference type="SAM" id="MobiDB-lite"/>
    </source>
</evidence>
<feature type="region of interest" description="Disordered" evidence="1">
    <location>
        <begin position="53"/>
        <end position="116"/>
    </location>
</feature>
<comment type="caution">
    <text evidence="2">The sequence shown here is derived from an EMBL/GenBank/DDBJ whole genome shotgun (WGS) entry which is preliminary data.</text>
</comment>
<keyword evidence="3" id="KW-1185">Reference proteome</keyword>
<reference evidence="2 3" key="1">
    <citation type="submission" date="2019-04" db="EMBL/GenBank/DDBJ databases">
        <title>Rhizobium terrae sp. nov., isolated from a paddy soil.</title>
        <authorList>
            <person name="Lin S.-Y."/>
            <person name="Hameed A."/>
            <person name="Huang H.-I."/>
            <person name="Young C.-C."/>
        </authorList>
    </citation>
    <scope>NUCLEOTIDE SEQUENCE [LARGE SCALE GENOMIC DNA]</scope>
    <source>
        <strain evidence="2 3">CC-HIH110</strain>
    </source>
</reference>
<dbReference type="Proteomes" id="UP000310754">
    <property type="component" value="Unassembled WGS sequence"/>
</dbReference>
<evidence type="ECO:0008006" key="4">
    <source>
        <dbReference type="Google" id="ProtNLM"/>
    </source>
</evidence>
<dbReference type="RefSeq" id="WP_190236366.1">
    <property type="nucleotide sequence ID" value="NZ_SSOA01000007.1"/>
</dbReference>
<evidence type="ECO:0000313" key="3">
    <source>
        <dbReference type="Proteomes" id="UP000310754"/>
    </source>
</evidence>
<organism evidence="2 3">
    <name type="scientific">Allorhizobium terrae</name>
    <dbReference type="NCBI Taxonomy" id="1848972"/>
    <lineage>
        <taxon>Bacteria</taxon>
        <taxon>Pseudomonadati</taxon>
        <taxon>Pseudomonadota</taxon>
        <taxon>Alphaproteobacteria</taxon>
        <taxon>Hyphomicrobiales</taxon>
        <taxon>Rhizobiaceae</taxon>
        <taxon>Rhizobium/Agrobacterium group</taxon>
        <taxon>Allorhizobium</taxon>
    </lineage>
</organism>
<feature type="compositionally biased region" description="Basic and acidic residues" evidence="1">
    <location>
        <begin position="95"/>
        <end position="106"/>
    </location>
</feature>
<accession>A0A4S3ZTH8</accession>
<proteinExistence type="predicted"/>